<keyword evidence="23" id="KW-1185">Reference proteome</keyword>
<dbReference type="EC" id="1.1.1.205" evidence="13 20"/>
<evidence type="ECO:0000256" key="13">
    <source>
        <dbReference type="HAMAP-Rule" id="MF_01964"/>
    </source>
</evidence>
<evidence type="ECO:0000256" key="4">
    <source>
        <dbReference type="ARBA" id="ARBA00022723"/>
    </source>
</evidence>
<evidence type="ECO:0000259" key="21">
    <source>
        <dbReference type="PROSITE" id="PS51371"/>
    </source>
</evidence>
<dbReference type="Pfam" id="PF00478">
    <property type="entry name" value="IMPDH"/>
    <property type="match status" value="1"/>
</dbReference>
<dbReference type="HAMAP" id="MF_01964">
    <property type="entry name" value="IMPDH"/>
    <property type="match status" value="1"/>
</dbReference>
<evidence type="ECO:0000256" key="19">
    <source>
        <dbReference type="RuleBase" id="RU003927"/>
    </source>
</evidence>
<feature type="binding site" evidence="13">
    <location>
        <position position="246"/>
    </location>
    <ligand>
        <name>NAD(+)</name>
        <dbReference type="ChEBI" id="CHEBI:57540"/>
    </ligand>
</feature>
<keyword evidence="11 18" id="KW-0129">CBS domain</keyword>
<feature type="active site" description="Proton acceptor" evidence="13 14">
    <location>
        <position position="399"/>
    </location>
</feature>
<comment type="similarity">
    <text evidence="2 13 19">Belongs to the IMPDH/GMPR family.</text>
</comment>
<dbReference type="PANTHER" id="PTHR11911:SF111">
    <property type="entry name" value="INOSINE-5'-MONOPHOSPHATE DEHYDROGENASE"/>
    <property type="match status" value="1"/>
</dbReference>
<dbReference type="GO" id="GO:0000166">
    <property type="term" value="F:nucleotide binding"/>
    <property type="evidence" value="ECO:0007669"/>
    <property type="project" value="UniProtKB-UniRule"/>
</dbReference>
<comment type="pathway">
    <text evidence="13 20">Purine metabolism; XMP biosynthesis via de novo pathway; XMP from IMP: step 1/1.</text>
</comment>
<evidence type="ECO:0000256" key="16">
    <source>
        <dbReference type="PIRSR" id="PIRSR000130-3"/>
    </source>
</evidence>
<evidence type="ECO:0000256" key="10">
    <source>
        <dbReference type="ARBA" id="ARBA00023027"/>
    </source>
</evidence>
<dbReference type="EMBL" id="JACHKY010000006">
    <property type="protein sequence ID" value="MBB4799432.1"/>
    <property type="molecule type" value="Genomic_DNA"/>
</dbReference>
<comment type="caution">
    <text evidence="22">The sequence shown here is derived from an EMBL/GenBank/DDBJ whole genome shotgun (WGS) entry which is preliminary data.</text>
</comment>
<dbReference type="SUPFAM" id="SSF54631">
    <property type="entry name" value="CBS-domain pair"/>
    <property type="match status" value="1"/>
</dbReference>
<evidence type="ECO:0000313" key="22">
    <source>
        <dbReference type="EMBL" id="MBB4799432.1"/>
    </source>
</evidence>
<feature type="binding site" evidence="13">
    <location>
        <position position="469"/>
    </location>
    <ligand>
        <name>K(+)</name>
        <dbReference type="ChEBI" id="CHEBI:29103"/>
        <note>ligand shared between two tetrameric partners</note>
    </ligand>
</feature>
<dbReference type="InterPro" id="IPR046342">
    <property type="entry name" value="CBS_dom_sf"/>
</dbReference>
<feature type="binding site" evidence="13 15">
    <location>
        <position position="301"/>
    </location>
    <ligand>
        <name>IMP</name>
        <dbReference type="ChEBI" id="CHEBI:58053"/>
    </ligand>
</feature>
<evidence type="ECO:0000256" key="12">
    <source>
        <dbReference type="ARBA" id="ARBA00048028"/>
    </source>
</evidence>
<feature type="active site" description="Thioimidate intermediate" evidence="13 14">
    <location>
        <position position="303"/>
    </location>
</feature>
<evidence type="ECO:0000256" key="17">
    <source>
        <dbReference type="PIRSR" id="PIRSR000130-4"/>
    </source>
</evidence>
<feature type="domain" description="CBS" evidence="21">
    <location>
        <begin position="152"/>
        <end position="212"/>
    </location>
</feature>
<accession>A0A7W7IRY9</accession>
<feature type="binding site" evidence="13">
    <location>
        <position position="467"/>
    </location>
    <ligand>
        <name>K(+)</name>
        <dbReference type="ChEBI" id="CHEBI:29103"/>
        <note>ligand shared between two tetrameric partners</note>
    </ligand>
</feature>
<feature type="binding site" description="in other chain" evidence="13 17">
    <location>
        <position position="303"/>
    </location>
    <ligand>
        <name>K(+)</name>
        <dbReference type="ChEBI" id="CHEBI:29103"/>
        <note>ligand shared between two tetrameric partners</note>
    </ligand>
</feature>
<dbReference type="PROSITE" id="PS51371">
    <property type="entry name" value="CBS"/>
    <property type="match status" value="2"/>
</dbReference>
<dbReference type="PIRSF" id="PIRSF000130">
    <property type="entry name" value="IMPDH"/>
    <property type="match status" value="1"/>
</dbReference>
<keyword evidence="6 13" id="KW-0332">GMP biosynthesis</keyword>
<dbReference type="InterPro" id="IPR000644">
    <property type="entry name" value="CBS_dom"/>
</dbReference>
<comment type="cofactor">
    <cofactor evidence="1 13">
        <name>K(+)</name>
        <dbReference type="ChEBI" id="CHEBI:29103"/>
    </cofactor>
</comment>
<comment type="activity regulation">
    <text evidence="13">Mycophenolic acid (MPA) is a non-competitive inhibitor that prevents formation of the closed enzyme conformation by binding to the same site as the amobile flap. In contrast, mizoribine monophosphate (MZP) is a competitive inhibitor that induces the closed conformation. MPA is a potent inhibitor of mammalian IMPDHs but a poor inhibitor of the bacterial enzymes. MZP is a more potent inhibitor of bacterial IMPDH.</text>
</comment>
<evidence type="ECO:0000256" key="6">
    <source>
        <dbReference type="ARBA" id="ARBA00022749"/>
    </source>
</evidence>
<dbReference type="AlphaFoldDB" id="A0A7W7IRY9"/>
<feature type="binding site" evidence="16">
    <location>
        <begin position="246"/>
        <end position="248"/>
    </location>
    <ligand>
        <name>NAD(+)</name>
        <dbReference type="ChEBI" id="CHEBI:57540"/>
    </ligand>
</feature>
<dbReference type="Proteomes" id="UP000539957">
    <property type="component" value="Unassembled WGS sequence"/>
</dbReference>
<comment type="function">
    <text evidence="13">Catalyzes the conversion of inosine 5'-phosphate (IMP) to xanthosine 5'-phosphate (XMP), the first committed and rate-limiting step in the de novo synthesis of guanine nucleotides, and therefore plays an important role in the regulation of cell growth.</text>
</comment>
<comment type="subunit">
    <text evidence="3 13">Homotetramer.</text>
</comment>
<evidence type="ECO:0000256" key="3">
    <source>
        <dbReference type="ARBA" id="ARBA00011881"/>
    </source>
</evidence>
<keyword evidence="9 13" id="KW-0560">Oxidoreductase</keyword>
<evidence type="ECO:0000256" key="5">
    <source>
        <dbReference type="ARBA" id="ARBA00022737"/>
    </source>
</evidence>
<dbReference type="InterPro" id="IPR013785">
    <property type="entry name" value="Aldolase_TIM"/>
</dbReference>
<dbReference type="Pfam" id="PF00571">
    <property type="entry name" value="CBS"/>
    <property type="match status" value="2"/>
</dbReference>
<gene>
    <name evidence="13" type="primary">guaB</name>
    <name evidence="22" type="ORF">HNP32_003190</name>
</gene>
<dbReference type="GO" id="GO:0046872">
    <property type="term" value="F:metal ion binding"/>
    <property type="evidence" value="ECO:0007669"/>
    <property type="project" value="UniProtKB-UniRule"/>
</dbReference>
<evidence type="ECO:0000256" key="9">
    <source>
        <dbReference type="ARBA" id="ARBA00023002"/>
    </source>
</evidence>
<keyword evidence="4 13" id="KW-0479">Metal-binding</keyword>
<comment type="caution">
    <text evidence="13">Lacks conserved residue(s) required for the propagation of feature annotation.</text>
</comment>
<feature type="binding site" evidence="13">
    <location>
        <position position="468"/>
    </location>
    <ligand>
        <name>K(+)</name>
        <dbReference type="ChEBI" id="CHEBI:29103"/>
        <note>ligand shared between two tetrameric partners</note>
    </ligand>
</feature>
<dbReference type="SUPFAM" id="SSF51412">
    <property type="entry name" value="Inosine monophosphate dehydrogenase (IMPDH)"/>
    <property type="match status" value="1"/>
</dbReference>
<proteinExistence type="inferred from homology"/>
<dbReference type="CDD" id="cd04601">
    <property type="entry name" value="CBS_pair_IMPDH"/>
    <property type="match status" value="1"/>
</dbReference>
<feature type="binding site" evidence="13 16">
    <location>
        <begin position="296"/>
        <end position="298"/>
    </location>
    <ligand>
        <name>NAD(+)</name>
        <dbReference type="ChEBI" id="CHEBI:57540"/>
    </ligand>
</feature>
<evidence type="ECO:0000256" key="20">
    <source>
        <dbReference type="RuleBase" id="RU003928"/>
    </source>
</evidence>
<feature type="binding site" evidence="13 15">
    <location>
        <begin position="383"/>
        <end position="387"/>
    </location>
    <ligand>
        <name>IMP</name>
        <dbReference type="ChEBI" id="CHEBI:58053"/>
    </ligand>
</feature>
<dbReference type="GO" id="GO:0003938">
    <property type="term" value="F:IMP dehydrogenase activity"/>
    <property type="evidence" value="ECO:0007669"/>
    <property type="project" value="UniProtKB-UniRule"/>
</dbReference>
<organism evidence="22 23">
    <name type="scientific">Brevundimonas bullata</name>
    <dbReference type="NCBI Taxonomy" id="13160"/>
    <lineage>
        <taxon>Bacteria</taxon>
        <taxon>Pseudomonadati</taxon>
        <taxon>Pseudomonadota</taxon>
        <taxon>Alphaproteobacteria</taxon>
        <taxon>Caulobacterales</taxon>
        <taxon>Caulobacteraceae</taxon>
        <taxon>Brevundimonas</taxon>
    </lineage>
</organism>
<dbReference type="InterPro" id="IPR015875">
    <property type="entry name" value="IMP_DH/GMP_Rdtase_CS"/>
</dbReference>
<keyword evidence="5" id="KW-0677">Repeat</keyword>
<dbReference type="RefSeq" id="WP_184272693.1">
    <property type="nucleotide sequence ID" value="NZ_JACHKY010000006.1"/>
</dbReference>
<dbReference type="PROSITE" id="PS00487">
    <property type="entry name" value="IMP_DH_GMP_RED"/>
    <property type="match status" value="1"/>
</dbReference>
<protein>
    <recommendedName>
        <fullName evidence="13 20">Inosine-5'-monophosphate dehydrogenase</fullName>
        <shortName evidence="13">IMP dehydrogenase</shortName>
        <shortName evidence="13">IMPD</shortName>
        <shortName evidence="13">IMPDH</shortName>
        <ecNumber evidence="13 20">1.1.1.205</ecNumber>
    </recommendedName>
</protein>
<evidence type="ECO:0000256" key="8">
    <source>
        <dbReference type="ARBA" id="ARBA00022958"/>
    </source>
</evidence>
<sequence>MEIREGLTFDDVLLEPGPSEIMPAMADVSTQLTRNIKLNIPLLSSAMDTVTESRLAIAMAQAGGLGVLHRNMTIEEQAEQVRTVKRYESGMVINPVTVSPDTTLGEVRQIVAAKKITGFPVVDPATGKLVGMLTHRDMRFESDPSIKASALMTTGDLITVREGAGREEAWNLLRTRKIERVIVVDDQNRAIGLITMKDIEKAQAFPNAAKDEQGRLLVGAASTVGDAGYERAMALADAGCDVVVIDTAHGHSASVAQVVERIKRENNRLQIIAGNVATYDATRALIDAGADAVKVGIGPGSICTTRIVAGVGVPQLTAIMDSARAAKGTGATVIADGGIKYSGDMAKAIAAGASVAMMGSMFAGTDESPGEVFLYQGRSYKSYRGMGSVGAMGAGSADRYFQKEVSSEKLVPEGIEGQTAYKGPISPVIHQMVGGLRASMGYVGGATIPDFQERARFVRITNAGLRESHVHDVMITREAPNYRQG</sequence>
<dbReference type="SMART" id="SM00116">
    <property type="entry name" value="CBS"/>
    <property type="match status" value="2"/>
</dbReference>
<dbReference type="InterPro" id="IPR005990">
    <property type="entry name" value="IMP_DH"/>
</dbReference>
<feature type="binding site" evidence="13 15">
    <location>
        <begin position="359"/>
        <end position="360"/>
    </location>
    <ligand>
        <name>IMP</name>
        <dbReference type="ChEBI" id="CHEBI:58053"/>
    </ligand>
</feature>
<comment type="catalytic activity">
    <reaction evidence="12 13 20">
        <text>IMP + NAD(+) + H2O = XMP + NADH + H(+)</text>
        <dbReference type="Rhea" id="RHEA:11708"/>
        <dbReference type="ChEBI" id="CHEBI:15377"/>
        <dbReference type="ChEBI" id="CHEBI:15378"/>
        <dbReference type="ChEBI" id="CHEBI:57464"/>
        <dbReference type="ChEBI" id="CHEBI:57540"/>
        <dbReference type="ChEBI" id="CHEBI:57945"/>
        <dbReference type="ChEBI" id="CHEBI:58053"/>
        <dbReference type="EC" id="1.1.1.205"/>
    </reaction>
</comment>
<evidence type="ECO:0000313" key="23">
    <source>
        <dbReference type="Proteomes" id="UP000539957"/>
    </source>
</evidence>
<dbReference type="CDD" id="cd00381">
    <property type="entry name" value="IMPDH"/>
    <property type="match status" value="1"/>
</dbReference>
<feature type="binding site" description="in other chain" evidence="13 17">
    <location>
        <position position="300"/>
    </location>
    <ligand>
        <name>K(+)</name>
        <dbReference type="ChEBI" id="CHEBI:29103"/>
        <note>ligand shared between two tetrameric partners</note>
    </ligand>
</feature>
<evidence type="ECO:0000256" key="18">
    <source>
        <dbReference type="PROSITE-ProRule" id="PRU00703"/>
    </source>
</evidence>
<dbReference type="UniPathway" id="UPA00601">
    <property type="reaction ID" value="UER00295"/>
</dbReference>
<dbReference type="SMART" id="SM01240">
    <property type="entry name" value="IMPDH"/>
    <property type="match status" value="1"/>
</dbReference>
<keyword evidence="10 13" id="KW-0520">NAD</keyword>
<reference evidence="22 23" key="1">
    <citation type="submission" date="2020-08" db="EMBL/GenBank/DDBJ databases">
        <title>Functional genomics of gut bacteria from endangered species of beetles.</title>
        <authorList>
            <person name="Carlos-Shanley C."/>
        </authorList>
    </citation>
    <scope>NUCLEOTIDE SEQUENCE [LARGE SCALE GENOMIC DNA]</scope>
    <source>
        <strain evidence="22 23">S00123</strain>
    </source>
</reference>
<name>A0A7W7IRY9_9CAUL</name>
<dbReference type="NCBIfam" id="TIGR01302">
    <property type="entry name" value="IMP_dehydrog"/>
    <property type="match status" value="1"/>
</dbReference>
<feature type="binding site" description="in other chain" evidence="13 17">
    <location>
        <position position="298"/>
    </location>
    <ligand>
        <name>K(+)</name>
        <dbReference type="ChEBI" id="CHEBI:29103"/>
        <note>ligand shared between two tetrameric partners</note>
    </ligand>
</feature>
<dbReference type="InterPro" id="IPR001093">
    <property type="entry name" value="IMP_DH_GMPRt"/>
</dbReference>
<feature type="binding site" evidence="13 15">
    <location>
        <begin position="336"/>
        <end position="338"/>
    </location>
    <ligand>
        <name>IMP</name>
        <dbReference type="ChEBI" id="CHEBI:58053"/>
    </ligand>
</feature>
<evidence type="ECO:0000256" key="1">
    <source>
        <dbReference type="ARBA" id="ARBA00001958"/>
    </source>
</evidence>
<feature type="binding site" evidence="13 15">
    <location>
        <position position="413"/>
    </location>
    <ligand>
        <name>IMP</name>
        <dbReference type="ChEBI" id="CHEBI:58053"/>
    </ligand>
</feature>
<dbReference type="Gene3D" id="3.20.20.70">
    <property type="entry name" value="Aldolase class I"/>
    <property type="match status" value="1"/>
</dbReference>
<evidence type="ECO:0000256" key="2">
    <source>
        <dbReference type="ARBA" id="ARBA00005502"/>
    </source>
</evidence>
<dbReference type="GO" id="GO:0006183">
    <property type="term" value="P:GTP biosynthetic process"/>
    <property type="evidence" value="ECO:0007669"/>
    <property type="project" value="TreeGrafter"/>
</dbReference>
<dbReference type="PANTHER" id="PTHR11911">
    <property type="entry name" value="INOSINE-5-MONOPHOSPHATE DEHYDROGENASE RELATED"/>
    <property type="match status" value="1"/>
</dbReference>
<keyword evidence="8 13" id="KW-0630">Potassium</keyword>
<evidence type="ECO:0000256" key="15">
    <source>
        <dbReference type="PIRSR" id="PIRSR000130-2"/>
    </source>
</evidence>
<dbReference type="FunFam" id="3.20.20.70:FF:000003">
    <property type="entry name" value="GMP reductase"/>
    <property type="match status" value="1"/>
</dbReference>
<feature type="domain" description="CBS" evidence="21">
    <location>
        <begin position="91"/>
        <end position="149"/>
    </location>
</feature>
<evidence type="ECO:0000256" key="14">
    <source>
        <dbReference type="PIRSR" id="PIRSR000130-1"/>
    </source>
</evidence>
<evidence type="ECO:0000256" key="11">
    <source>
        <dbReference type="ARBA" id="ARBA00023122"/>
    </source>
</evidence>
<keyword evidence="7 13" id="KW-0658">Purine biosynthesis</keyword>
<dbReference type="GO" id="GO:0006177">
    <property type="term" value="P:GMP biosynthetic process"/>
    <property type="evidence" value="ECO:0007669"/>
    <property type="project" value="UniProtKB-UniRule"/>
</dbReference>
<evidence type="ECO:0000256" key="7">
    <source>
        <dbReference type="ARBA" id="ARBA00022755"/>
    </source>
</evidence>